<evidence type="ECO:0000256" key="3">
    <source>
        <dbReference type="ARBA" id="ARBA00023125"/>
    </source>
</evidence>
<dbReference type="EMBL" id="JAVDDT010000001">
    <property type="protein sequence ID" value="MDQ2068608.1"/>
    <property type="molecule type" value="Genomic_DNA"/>
</dbReference>
<keyword evidence="4" id="KW-0804">Transcription</keyword>
<dbReference type="InterPro" id="IPR036390">
    <property type="entry name" value="WH_DNA-bd_sf"/>
</dbReference>
<dbReference type="Pfam" id="PF00126">
    <property type="entry name" value="HTH_1"/>
    <property type="match status" value="1"/>
</dbReference>
<dbReference type="Proteomes" id="UP001239019">
    <property type="component" value="Unassembled WGS sequence"/>
</dbReference>
<evidence type="ECO:0000256" key="4">
    <source>
        <dbReference type="ARBA" id="ARBA00023163"/>
    </source>
</evidence>
<dbReference type="SUPFAM" id="SSF53850">
    <property type="entry name" value="Periplasmic binding protein-like II"/>
    <property type="match status" value="1"/>
</dbReference>
<dbReference type="InterPro" id="IPR000847">
    <property type="entry name" value="LysR_HTH_N"/>
</dbReference>
<evidence type="ECO:0000259" key="5">
    <source>
        <dbReference type="PROSITE" id="PS50931"/>
    </source>
</evidence>
<dbReference type="PRINTS" id="PR00039">
    <property type="entry name" value="HTHLYSR"/>
</dbReference>
<feature type="domain" description="HTH lysR-type" evidence="5">
    <location>
        <begin position="4"/>
        <end position="61"/>
    </location>
</feature>
<proteinExistence type="inferred from homology"/>
<dbReference type="SUPFAM" id="SSF46785">
    <property type="entry name" value="Winged helix' DNA-binding domain"/>
    <property type="match status" value="1"/>
</dbReference>
<dbReference type="Gene3D" id="3.40.190.10">
    <property type="entry name" value="Periplasmic binding protein-like II"/>
    <property type="match status" value="2"/>
</dbReference>
<dbReference type="InterPro" id="IPR005119">
    <property type="entry name" value="LysR_subst-bd"/>
</dbReference>
<sequence length="313" mass="36132">MRLPPLKTLPVFEAVARLSSFSLAAQELHVSQSAVSHQIRQLEDWLGEPLFLRTGRSIRLTEEGNQYYEHIVAALGQIQRASEQLQGNEDSQIRLAAYSSFAVSWLIPRMQQLQRQHPQLDLDLEMLSDLPHMSDRVGDCFIAINPRQRGFSSDLLYSEQMFPVCSRSYWQQMCDELLEAALIEGPEPDWIETAWIQRFTLLSATSIFEKKNEDWARWLAADDQRMQADTRVQHFSHMLLAHEAARHHQGIALSNDYMFSPDDSGLVRLPCHNLDTGDEFHFAYKTSRRNEPAIRILRQWLLQEASRSGLRKG</sequence>
<comment type="similarity">
    <text evidence="1">Belongs to the LysR transcriptional regulatory family.</text>
</comment>
<dbReference type="Pfam" id="PF03466">
    <property type="entry name" value="LysR_substrate"/>
    <property type="match status" value="1"/>
</dbReference>
<evidence type="ECO:0000256" key="1">
    <source>
        <dbReference type="ARBA" id="ARBA00009437"/>
    </source>
</evidence>
<dbReference type="PANTHER" id="PTHR30537">
    <property type="entry name" value="HTH-TYPE TRANSCRIPTIONAL REGULATOR"/>
    <property type="match status" value="1"/>
</dbReference>
<dbReference type="InterPro" id="IPR036388">
    <property type="entry name" value="WH-like_DNA-bd_sf"/>
</dbReference>
<protein>
    <submittedName>
        <fullName evidence="6">LysR family transcriptional regulator</fullName>
    </submittedName>
</protein>
<dbReference type="Gene3D" id="1.10.10.10">
    <property type="entry name" value="Winged helix-like DNA-binding domain superfamily/Winged helix DNA-binding domain"/>
    <property type="match status" value="1"/>
</dbReference>
<organism evidence="6 7">
    <name type="scientific">Natronospira bacteriovora</name>
    <dbReference type="NCBI Taxonomy" id="3069753"/>
    <lineage>
        <taxon>Bacteria</taxon>
        <taxon>Pseudomonadati</taxon>
        <taxon>Pseudomonadota</taxon>
        <taxon>Gammaproteobacteria</taxon>
        <taxon>Natronospirales</taxon>
        <taxon>Natronospiraceae</taxon>
        <taxon>Natronospira</taxon>
    </lineage>
</organism>
<keyword evidence="2" id="KW-0805">Transcription regulation</keyword>
<dbReference type="PANTHER" id="PTHR30537:SF26">
    <property type="entry name" value="GLYCINE CLEAVAGE SYSTEM TRANSCRIPTIONAL ACTIVATOR"/>
    <property type="match status" value="1"/>
</dbReference>
<keyword evidence="3" id="KW-0238">DNA-binding</keyword>
<comment type="caution">
    <text evidence="6">The sequence shown here is derived from an EMBL/GenBank/DDBJ whole genome shotgun (WGS) entry which is preliminary data.</text>
</comment>
<dbReference type="RefSeq" id="WP_306727090.1">
    <property type="nucleotide sequence ID" value="NZ_JAVDDT010000001.1"/>
</dbReference>
<evidence type="ECO:0000256" key="2">
    <source>
        <dbReference type="ARBA" id="ARBA00023015"/>
    </source>
</evidence>
<accession>A0ABU0W4C4</accession>
<dbReference type="InterPro" id="IPR058163">
    <property type="entry name" value="LysR-type_TF_proteobact-type"/>
</dbReference>
<reference evidence="6 7" key="1">
    <citation type="submission" date="2023-08" db="EMBL/GenBank/DDBJ databases">
        <title>Whole-genome sequencing of halo(alkali)philic microorganisms from hypersaline lakes.</title>
        <authorList>
            <person name="Sorokin D.Y."/>
            <person name="Abbas B."/>
            <person name="Merkel A.Y."/>
        </authorList>
    </citation>
    <scope>NUCLEOTIDE SEQUENCE [LARGE SCALE GENOMIC DNA]</scope>
    <source>
        <strain evidence="6 7">AB-CW4</strain>
    </source>
</reference>
<keyword evidence="7" id="KW-1185">Reference proteome</keyword>
<gene>
    <name evidence="6" type="ORF">RBH19_01815</name>
</gene>
<dbReference type="PROSITE" id="PS50931">
    <property type="entry name" value="HTH_LYSR"/>
    <property type="match status" value="1"/>
</dbReference>
<evidence type="ECO:0000313" key="7">
    <source>
        <dbReference type="Proteomes" id="UP001239019"/>
    </source>
</evidence>
<name>A0ABU0W4C4_9GAMM</name>
<evidence type="ECO:0000313" key="6">
    <source>
        <dbReference type="EMBL" id="MDQ2068608.1"/>
    </source>
</evidence>